<dbReference type="EMBL" id="JACMRX010000003">
    <property type="protein sequence ID" value="KAF7994051.1"/>
    <property type="molecule type" value="Genomic_DNA"/>
</dbReference>
<gene>
    <name evidence="3" type="ORF">HCN44_011320</name>
</gene>
<feature type="region of interest" description="Disordered" evidence="1">
    <location>
        <begin position="478"/>
        <end position="508"/>
    </location>
</feature>
<feature type="compositionally biased region" description="Polar residues" evidence="1">
    <location>
        <begin position="478"/>
        <end position="500"/>
    </location>
</feature>
<dbReference type="Gene3D" id="3.10.20.90">
    <property type="entry name" value="Phosphatidylinositol 3-kinase Catalytic Subunit, Chain A, domain 1"/>
    <property type="match status" value="2"/>
</dbReference>
<keyword evidence="4" id="KW-1185">Reference proteome</keyword>
<feature type="compositionally biased region" description="Polar residues" evidence="1">
    <location>
        <begin position="171"/>
        <end position="183"/>
    </location>
</feature>
<evidence type="ECO:0000313" key="3">
    <source>
        <dbReference type="EMBL" id="KAF7994051.1"/>
    </source>
</evidence>
<dbReference type="GO" id="GO:0012506">
    <property type="term" value="C:vesicle membrane"/>
    <property type="evidence" value="ECO:0007669"/>
    <property type="project" value="TreeGrafter"/>
</dbReference>
<dbReference type="AlphaFoldDB" id="A0A834Y035"/>
<feature type="compositionally biased region" description="Polar residues" evidence="1">
    <location>
        <begin position="197"/>
        <end position="206"/>
    </location>
</feature>
<dbReference type="Pfam" id="PF11470">
    <property type="entry name" value="TUG-UBL1"/>
    <property type="match status" value="1"/>
</dbReference>
<feature type="compositionally biased region" description="Low complexity" evidence="1">
    <location>
        <begin position="221"/>
        <end position="237"/>
    </location>
</feature>
<dbReference type="Proteomes" id="UP000639338">
    <property type="component" value="Unassembled WGS sequence"/>
</dbReference>
<dbReference type="PROSITE" id="PS50033">
    <property type="entry name" value="UBX"/>
    <property type="match status" value="1"/>
</dbReference>
<evidence type="ECO:0000313" key="4">
    <source>
        <dbReference type="Proteomes" id="UP000639338"/>
    </source>
</evidence>
<comment type="caution">
    <text evidence="3">The sequence shown here is derived from an EMBL/GenBank/DDBJ whole genome shotgun (WGS) entry which is preliminary data.</text>
</comment>
<dbReference type="InterPro" id="IPR059238">
    <property type="entry name" value="UBX1_UBXN9"/>
</dbReference>
<protein>
    <recommendedName>
        <fullName evidence="2">UBX domain-containing protein</fullName>
    </recommendedName>
</protein>
<dbReference type="GO" id="GO:0005737">
    <property type="term" value="C:cytoplasm"/>
    <property type="evidence" value="ECO:0007669"/>
    <property type="project" value="TreeGrafter"/>
</dbReference>
<dbReference type="PANTHER" id="PTHR46467">
    <property type="entry name" value="TETHER CONTAINING UBX DOMAIN FOR GLUT4"/>
    <property type="match status" value="1"/>
</dbReference>
<feature type="region of interest" description="Disordered" evidence="1">
    <location>
        <begin position="171"/>
        <end position="256"/>
    </location>
</feature>
<name>A0A834Y035_APHGI</name>
<dbReference type="InterPro" id="IPR001012">
    <property type="entry name" value="UBX_dom"/>
</dbReference>
<dbReference type="OrthoDB" id="440781at2759"/>
<dbReference type="GO" id="GO:0006886">
    <property type="term" value="P:intracellular protein transport"/>
    <property type="evidence" value="ECO:0007669"/>
    <property type="project" value="TreeGrafter"/>
</dbReference>
<sequence length="533" mass="59527">MASNKSVTVLAPNGRRQTVKITPNSTILQILEEVCQKQGYSSKRWDIKHFNKVLDANSIMRFTGLPNNATLEMAPRSNDREMSIVKIGVQLENGQRVMGDFAPDTSLMDIVKNLCPNEESDNTVITYMHQEVHGRDKLSEMTLQSLGLNDGRAMLRLLHRDLDKLNTQAHVAGQLNSKPSNKSNDSRTSKAAKKATNMAQNVTSQIKKALDPITTLKNEKGNNSNNNNGKNKNFPKSGGHKLGEGPSGSSIVNKSKVLQEKSQPIIKENKNEVMDCVEATEANILSQEIEDTMEYIGERNALIFSQEGARAVPREDLPDNFFDLTVDDAKVLIRDAKRQRDNLEGGPLMTNALRELEKSTTTLKKLNKYRKTIIRIQFPNKMVLQAIFTPLETVQIVKDFVKNYLANPEQSFDLYVTPPKKNLNPQSRLVDENLVPSAIIYYSGISELKSELKNKCIDPNVASKQAIKSRMAMTRANKNTSIESEVSDENITTNLSSPGETSTSSMSSMTNTLQENATKITAYAPKWFKRAFK</sequence>
<dbReference type="CDD" id="cd17075">
    <property type="entry name" value="UBX1_UBXN9"/>
    <property type="match status" value="1"/>
</dbReference>
<dbReference type="CDD" id="cd16118">
    <property type="entry name" value="UBX2_UBXN9"/>
    <property type="match status" value="1"/>
</dbReference>
<dbReference type="CDD" id="cd16105">
    <property type="entry name" value="Ubl_ASPSCR1_like"/>
    <property type="match status" value="1"/>
</dbReference>
<dbReference type="SUPFAM" id="SSF54236">
    <property type="entry name" value="Ubiquitin-like"/>
    <property type="match status" value="2"/>
</dbReference>
<dbReference type="GO" id="GO:0005634">
    <property type="term" value="C:nucleus"/>
    <property type="evidence" value="ECO:0007669"/>
    <property type="project" value="TreeGrafter"/>
</dbReference>
<organism evidence="3 4">
    <name type="scientific">Aphidius gifuensis</name>
    <name type="common">Parasitoid wasp</name>
    <dbReference type="NCBI Taxonomy" id="684658"/>
    <lineage>
        <taxon>Eukaryota</taxon>
        <taxon>Metazoa</taxon>
        <taxon>Ecdysozoa</taxon>
        <taxon>Arthropoda</taxon>
        <taxon>Hexapoda</taxon>
        <taxon>Insecta</taxon>
        <taxon>Pterygota</taxon>
        <taxon>Neoptera</taxon>
        <taxon>Endopterygota</taxon>
        <taxon>Hymenoptera</taxon>
        <taxon>Apocrita</taxon>
        <taxon>Ichneumonoidea</taxon>
        <taxon>Braconidae</taxon>
        <taxon>Aphidiinae</taxon>
        <taxon>Aphidius</taxon>
    </lineage>
</organism>
<dbReference type="Pfam" id="PF00789">
    <property type="entry name" value="UBX"/>
    <property type="match status" value="1"/>
</dbReference>
<dbReference type="InterPro" id="IPR021569">
    <property type="entry name" value="TUG-UBL1"/>
</dbReference>
<dbReference type="PANTHER" id="PTHR46467:SF1">
    <property type="entry name" value="TETHER CONTAINING UBX DOMAIN FOR GLUT4"/>
    <property type="match status" value="1"/>
</dbReference>
<dbReference type="GO" id="GO:0042593">
    <property type="term" value="P:glucose homeostasis"/>
    <property type="evidence" value="ECO:0007669"/>
    <property type="project" value="TreeGrafter"/>
</dbReference>
<proteinExistence type="predicted"/>
<accession>A0A834Y035</accession>
<reference evidence="3 4" key="1">
    <citation type="submission" date="2020-08" db="EMBL/GenBank/DDBJ databases">
        <title>Aphidius gifuensis genome sequencing and assembly.</title>
        <authorList>
            <person name="Du Z."/>
        </authorList>
    </citation>
    <scope>NUCLEOTIDE SEQUENCE [LARGE SCALE GENOMIC DNA]</scope>
    <source>
        <strain evidence="3">YNYX2018</strain>
        <tissue evidence="3">Adults</tissue>
    </source>
</reference>
<evidence type="ECO:0000256" key="1">
    <source>
        <dbReference type="SAM" id="MobiDB-lite"/>
    </source>
</evidence>
<feature type="domain" description="UBX" evidence="2">
    <location>
        <begin position="367"/>
        <end position="442"/>
    </location>
</feature>
<evidence type="ECO:0000259" key="2">
    <source>
        <dbReference type="PROSITE" id="PS50033"/>
    </source>
</evidence>
<dbReference type="InterPro" id="IPR029071">
    <property type="entry name" value="Ubiquitin-like_domsf"/>
</dbReference>